<dbReference type="InterPro" id="IPR004692">
    <property type="entry name" value="SecG"/>
</dbReference>
<reference evidence="10 11" key="1">
    <citation type="submission" date="2019-10" db="EMBL/GenBank/DDBJ databases">
        <title>Thermopilla bonchosmolovskayae gen. nov., sp. nov., a moderately thermophilic Chloroflexi bacterium from a Chukotka hot spring (Arctic, Russia), representing a novel classis Thermopillaia, which include previously uncultivated lineage OLB14.</title>
        <authorList>
            <person name="Kochetkova T.V."/>
            <person name="Zayulina K.S."/>
            <person name="Zhigarkov V.S."/>
            <person name="Minaev N.V."/>
            <person name="Novikov A."/>
            <person name="Toshchakov S.V."/>
            <person name="Elcheninov A.G."/>
            <person name="Kublanov I.V."/>
        </authorList>
    </citation>
    <scope>NUCLEOTIDE SEQUENCE [LARGE SCALE GENOMIC DNA]</scope>
    <source>
        <strain evidence="10 11">3753O</strain>
    </source>
</reference>
<evidence type="ECO:0000256" key="7">
    <source>
        <dbReference type="ARBA" id="ARBA00023010"/>
    </source>
</evidence>
<gene>
    <name evidence="10" type="primary">secG</name>
    <name evidence="10" type="ORF">Tbon_01860</name>
</gene>
<keyword evidence="7 9" id="KW-0811">Translocation</keyword>
<dbReference type="EMBL" id="CP042829">
    <property type="protein sequence ID" value="QFG02092.1"/>
    <property type="molecule type" value="Genomic_DNA"/>
</dbReference>
<evidence type="ECO:0000256" key="8">
    <source>
        <dbReference type="ARBA" id="ARBA00023136"/>
    </source>
</evidence>
<evidence type="ECO:0000256" key="4">
    <source>
        <dbReference type="ARBA" id="ARBA00022692"/>
    </source>
</evidence>
<proteinExistence type="inferred from homology"/>
<dbReference type="Pfam" id="PF03840">
    <property type="entry name" value="SecG"/>
    <property type="match status" value="1"/>
</dbReference>
<evidence type="ECO:0000256" key="9">
    <source>
        <dbReference type="RuleBase" id="RU365087"/>
    </source>
</evidence>
<protein>
    <recommendedName>
        <fullName evidence="9">Protein-export membrane protein SecG</fullName>
    </recommendedName>
</protein>
<accession>A0ABX6BYX6</accession>
<keyword evidence="5 9" id="KW-0653">Protein transport</keyword>
<feature type="transmembrane region" description="Helical" evidence="9">
    <location>
        <begin position="48"/>
        <end position="69"/>
    </location>
</feature>
<dbReference type="RefSeq" id="WP_158066029.1">
    <property type="nucleotide sequence ID" value="NZ_CP042829.1"/>
</dbReference>
<comment type="caution">
    <text evidence="9">Lacks conserved residue(s) required for the propagation of feature annotation.</text>
</comment>
<dbReference type="Proteomes" id="UP000326331">
    <property type="component" value="Chromosome"/>
</dbReference>
<name>A0ABX6BYX6_9CHLR</name>
<evidence type="ECO:0000256" key="3">
    <source>
        <dbReference type="ARBA" id="ARBA00022448"/>
    </source>
</evidence>
<keyword evidence="4 9" id="KW-0812">Transmembrane</keyword>
<evidence type="ECO:0000256" key="6">
    <source>
        <dbReference type="ARBA" id="ARBA00022989"/>
    </source>
</evidence>
<evidence type="ECO:0000313" key="11">
    <source>
        <dbReference type="Proteomes" id="UP000326331"/>
    </source>
</evidence>
<keyword evidence="3 9" id="KW-0813">Transport</keyword>
<comment type="subcellular location">
    <subcellularLocation>
        <location evidence="9">Cell membrane</location>
        <topology evidence="9">Multi-pass membrane protein</topology>
    </subcellularLocation>
    <subcellularLocation>
        <location evidence="1">Membrane</location>
        <topology evidence="1">Multi-pass membrane protein</topology>
    </subcellularLocation>
</comment>
<evidence type="ECO:0000256" key="5">
    <source>
        <dbReference type="ARBA" id="ARBA00022927"/>
    </source>
</evidence>
<sequence length="72" mass="7863">MLMNLLQIFVSALLILVVLLQVKGSGFGAALGGMSGGSVYRTKRGLERTLFQATILLVIVFIFVSFLSVEWQ</sequence>
<organism evidence="10 11">
    <name type="scientific">Tepidiforma bonchosmolovskayae</name>
    <dbReference type="NCBI Taxonomy" id="2601677"/>
    <lineage>
        <taxon>Bacteria</taxon>
        <taxon>Bacillati</taxon>
        <taxon>Chloroflexota</taxon>
        <taxon>Tepidiformia</taxon>
        <taxon>Tepidiformales</taxon>
        <taxon>Tepidiformaceae</taxon>
        <taxon>Tepidiforma</taxon>
    </lineage>
</organism>
<keyword evidence="6 9" id="KW-1133">Transmembrane helix</keyword>
<evidence type="ECO:0000256" key="2">
    <source>
        <dbReference type="ARBA" id="ARBA00008445"/>
    </source>
</evidence>
<comment type="similarity">
    <text evidence="2 9">Belongs to the SecG family.</text>
</comment>
<keyword evidence="9" id="KW-1003">Cell membrane</keyword>
<keyword evidence="8 9" id="KW-0472">Membrane</keyword>
<dbReference type="NCBIfam" id="TIGR00810">
    <property type="entry name" value="secG"/>
    <property type="match status" value="1"/>
</dbReference>
<evidence type="ECO:0000313" key="10">
    <source>
        <dbReference type="EMBL" id="QFG02092.1"/>
    </source>
</evidence>
<comment type="function">
    <text evidence="9">Involved in protein export. Participates in an early event of protein translocation.</text>
</comment>
<evidence type="ECO:0000256" key="1">
    <source>
        <dbReference type="ARBA" id="ARBA00004141"/>
    </source>
</evidence>
<keyword evidence="11" id="KW-1185">Reference proteome</keyword>